<keyword evidence="1" id="KW-0175">Coiled coil</keyword>
<keyword evidence="3" id="KW-1185">Reference proteome</keyword>
<sequence length="175" mass="19926">MNALRLRQVPPAFYGIYQDGDNDQNFELSSDDVDALRRAVLFLLEASEANGQRLLADFEEKSEAIIDSFMEKVIEIQVMKTEELRMVQTDLESGKITDGEAYQRRRDIDQKNADATEGLNQELQDAQIQMEEEREQLFTAVRDDADRIEEDIHIVFTAHGWQIPPGAGLRLALPG</sequence>
<evidence type="ECO:0000256" key="1">
    <source>
        <dbReference type="SAM" id="Coils"/>
    </source>
</evidence>
<comment type="caution">
    <text evidence="2">The sequence shown here is derived from an EMBL/GenBank/DDBJ whole genome shotgun (WGS) entry which is preliminary data.</text>
</comment>
<organism evidence="2 3">
    <name type="scientific">Fistulifera solaris</name>
    <name type="common">Oleaginous diatom</name>
    <dbReference type="NCBI Taxonomy" id="1519565"/>
    <lineage>
        <taxon>Eukaryota</taxon>
        <taxon>Sar</taxon>
        <taxon>Stramenopiles</taxon>
        <taxon>Ochrophyta</taxon>
        <taxon>Bacillariophyta</taxon>
        <taxon>Bacillariophyceae</taxon>
        <taxon>Bacillariophycidae</taxon>
        <taxon>Naviculales</taxon>
        <taxon>Naviculaceae</taxon>
        <taxon>Fistulifera</taxon>
    </lineage>
</organism>
<dbReference type="InParanoid" id="A0A1Z5K950"/>
<evidence type="ECO:0000313" key="3">
    <source>
        <dbReference type="Proteomes" id="UP000198406"/>
    </source>
</evidence>
<dbReference type="AlphaFoldDB" id="A0A1Z5K950"/>
<name>A0A1Z5K950_FISSO</name>
<reference evidence="2 3" key="1">
    <citation type="journal article" date="2015" name="Plant Cell">
        <title>Oil accumulation by the oleaginous diatom Fistulifera solaris as revealed by the genome and transcriptome.</title>
        <authorList>
            <person name="Tanaka T."/>
            <person name="Maeda Y."/>
            <person name="Veluchamy A."/>
            <person name="Tanaka M."/>
            <person name="Abida H."/>
            <person name="Marechal E."/>
            <person name="Bowler C."/>
            <person name="Muto M."/>
            <person name="Sunaga Y."/>
            <person name="Tanaka M."/>
            <person name="Yoshino T."/>
            <person name="Taniguchi T."/>
            <person name="Fukuda Y."/>
            <person name="Nemoto M."/>
            <person name="Matsumoto M."/>
            <person name="Wong P.S."/>
            <person name="Aburatani S."/>
            <person name="Fujibuchi W."/>
        </authorList>
    </citation>
    <scope>NUCLEOTIDE SEQUENCE [LARGE SCALE GENOMIC DNA]</scope>
    <source>
        <strain evidence="2 3">JPCC DA0580</strain>
    </source>
</reference>
<accession>A0A1Z5K950</accession>
<gene>
    <name evidence="2" type="ORF">FisN_11Hh345</name>
</gene>
<proteinExistence type="predicted"/>
<protein>
    <submittedName>
        <fullName evidence="2">Uncharacterized protein</fullName>
    </submittedName>
</protein>
<evidence type="ECO:0000313" key="2">
    <source>
        <dbReference type="EMBL" id="GAX22764.1"/>
    </source>
</evidence>
<feature type="coiled-coil region" evidence="1">
    <location>
        <begin position="113"/>
        <end position="143"/>
    </location>
</feature>
<dbReference type="EMBL" id="BDSP01000190">
    <property type="protein sequence ID" value="GAX22764.1"/>
    <property type="molecule type" value="Genomic_DNA"/>
</dbReference>
<dbReference type="Proteomes" id="UP000198406">
    <property type="component" value="Unassembled WGS sequence"/>
</dbReference>